<protein>
    <submittedName>
        <fullName evidence="1">Uncharacterized protein</fullName>
    </submittedName>
</protein>
<evidence type="ECO:0000313" key="1">
    <source>
        <dbReference type="EMBL" id="MXU91171.1"/>
    </source>
</evidence>
<organism evidence="1">
    <name type="scientific">Ixodes ricinus</name>
    <name type="common">Common tick</name>
    <name type="synonym">Acarus ricinus</name>
    <dbReference type="NCBI Taxonomy" id="34613"/>
    <lineage>
        <taxon>Eukaryota</taxon>
        <taxon>Metazoa</taxon>
        <taxon>Ecdysozoa</taxon>
        <taxon>Arthropoda</taxon>
        <taxon>Chelicerata</taxon>
        <taxon>Arachnida</taxon>
        <taxon>Acari</taxon>
        <taxon>Parasitiformes</taxon>
        <taxon>Ixodida</taxon>
        <taxon>Ixodoidea</taxon>
        <taxon>Ixodidae</taxon>
        <taxon>Ixodinae</taxon>
        <taxon>Ixodes</taxon>
    </lineage>
</organism>
<dbReference type="EMBL" id="GIFC01009088">
    <property type="protein sequence ID" value="MXU91171.1"/>
    <property type="molecule type" value="Transcribed_RNA"/>
</dbReference>
<sequence length="120" mass="13509">MRAASLFGTNLARLVSSAIPALAFSEGSNPIARFVPRKWRPSALLDRVLKRVCFRTLSRMTQDCLGMVLVSLEVSGQIPRELGWNVTEVPGIIENLLFLRAMLSLTRVQTIEIQNIYIFF</sequence>
<name>A0A6B0UNT0_IXORI</name>
<accession>A0A6B0UNT0</accession>
<dbReference type="AlphaFoldDB" id="A0A6B0UNT0"/>
<reference evidence="1" key="1">
    <citation type="submission" date="2019-12" db="EMBL/GenBank/DDBJ databases">
        <title>An insight into the sialome of adult female Ixodes ricinus ticks feeding for 6 days.</title>
        <authorList>
            <person name="Perner J."/>
            <person name="Ribeiro J.M.C."/>
        </authorList>
    </citation>
    <scope>NUCLEOTIDE SEQUENCE</scope>
    <source>
        <strain evidence="1">Semi-engorged</strain>
        <tissue evidence="1">Salivary glands</tissue>
    </source>
</reference>
<proteinExistence type="predicted"/>